<evidence type="ECO:0000256" key="12">
    <source>
        <dbReference type="PROSITE-ProRule" id="PRU00175"/>
    </source>
</evidence>
<evidence type="ECO:0000256" key="4">
    <source>
        <dbReference type="ARBA" id="ARBA00022679"/>
    </source>
</evidence>
<reference evidence="16 17" key="1">
    <citation type="journal article" date="2024" name="G3 (Bethesda)">
        <title>Genome assembly of Hibiscus sabdariffa L. provides insights into metabolisms of medicinal natural products.</title>
        <authorList>
            <person name="Kim T."/>
        </authorList>
    </citation>
    <scope>NUCLEOTIDE SEQUENCE [LARGE SCALE GENOMIC DNA]</scope>
    <source>
        <strain evidence="16">TK-2024</strain>
        <tissue evidence="16">Old leaves</tissue>
    </source>
</reference>
<feature type="compositionally biased region" description="Polar residues" evidence="13">
    <location>
        <begin position="257"/>
        <end position="269"/>
    </location>
</feature>
<evidence type="ECO:0000256" key="1">
    <source>
        <dbReference type="ARBA" id="ARBA00000900"/>
    </source>
</evidence>
<name>A0ABR2QV03_9ROSI</name>
<evidence type="ECO:0000256" key="6">
    <source>
        <dbReference type="ARBA" id="ARBA00022723"/>
    </source>
</evidence>
<evidence type="ECO:0000256" key="2">
    <source>
        <dbReference type="ARBA" id="ARBA00004167"/>
    </source>
</evidence>
<evidence type="ECO:0000313" key="16">
    <source>
        <dbReference type="EMBL" id="KAK9004374.1"/>
    </source>
</evidence>
<evidence type="ECO:0000256" key="7">
    <source>
        <dbReference type="ARBA" id="ARBA00022786"/>
    </source>
</evidence>
<feature type="transmembrane region" description="Helical" evidence="14">
    <location>
        <begin position="60"/>
        <end position="81"/>
    </location>
</feature>
<dbReference type="EMBL" id="JBBPBN010000031">
    <property type="protein sequence ID" value="KAK9004374.1"/>
    <property type="molecule type" value="Genomic_DNA"/>
</dbReference>
<gene>
    <name evidence="16" type="ORF">V6N11_002176</name>
</gene>
<dbReference type="InterPro" id="IPR001841">
    <property type="entry name" value="Znf_RING"/>
</dbReference>
<dbReference type="CDD" id="cd16461">
    <property type="entry name" value="RING-H2_EL5-like"/>
    <property type="match status" value="1"/>
</dbReference>
<keyword evidence="9 14" id="KW-1133">Transmembrane helix</keyword>
<dbReference type="Pfam" id="PF13639">
    <property type="entry name" value="zf-RING_2"/>
    <property type="match status" value="1"/>
</dbReference>
<evidence type="ECO:0000256" key="5">
    <source>
        <dbReference type="ARBA" id="ARBA00022692"/>
    </source>
</evidence>
<organism evidence="16 17">
    <name type="scientific">Hibiscus sabdariffa</name>
    <name type="common">roselle</name>
    <dbReference type="NCBI Taxonomy" id="183260"/>
    <lineage>
        <taxon>Eukaryota</taxon>
        <taxon>Viridiplantae</taxon>
        <taxon>Streptophyta</taxon>
        <taxon>Embryophyta</taxon>
        <taxon>Tracheophyta</taxon>
        <taxon>Spermatophyta</taxon>
        <taxon>Magnoliopsida</taxon>
        <taxon>eudicotyledons</taxon>
        <taxon>Gunneridae</taxon>
        <taxon>Pentapetalae</taxon>
        <taxon>rosids</taxon>
        <taxon>malvids</taxon>
        <taxon>Malvales</taxon>
        <taxon>Malvaceae</taxon>
        <taxon>Malvoideae</taxon>
        <taxon>Hibiscus</taxon>
    </lineage>
</organism>
<evidence type="ECO:0000259" key="15">
    <source>
        <dbReference type="PROSITE" id="PS50089"/>
    </source>
</evidence>
<dbReference type="PANTHER" id="PTHR46905">
    <property type="entry name" value="RING-H2 FINGER PROTEIN ATL78"/>
    <property type="match status" value="1"/>
</dbReference>
<dbReference type="SUPFAM" id="SSF57850">
    <property type="entry name" value="RING/U-box"/>
    <property type="match status" value="1"/>
</dbReference>
<proteinExistence type="inferred from homology"/>
<keyword evidence="17" id="KW-1185">Reference proteome</keyword>
<evidence type="ECO:0000256" key="10">
    <source>
        <dbReference type="ARBA" id="ARBA00023136"/>
    </source>
</evidence>
<comment type="catalytic activity">
    <reaction evidence="1">
        <text>S-ubiquitinyl-[E2 ubiquitin-conjugating enzyme]-L-cysteine + [acceptor protein]-L-lysine = [E2 ubiquitin-conjugating enzyme]-L-cysteine + N(6)-ubiquitinyl-[acceptor protein]-L-lysine.</text>
        <dbReference type="EC" id="2.3.2.27"/>
    </reaction>
</comment>
<keyword evidence="8" id="KW-0862">Zinc</keyword>
<dbReference type="InterPro" id="IPR044602">
    <property type="entry name" value="ATL10/ATL72-79-like"/>
</dbReference>
<accession>A0ABR2QV03</accession>
<keyword evidence="6" id="KW-0479">Metal-binding</keyword>
<evidence type="ECO:0000256" key="9">
    <source>
        <dbReference type="ARBA" id="ARBA00022989"/>
    </source>
</evidence>
<keyword evidence="4" id="KW-0808">Transferase</keyword>
<evidence type="ECO:0000256" key="8">
    <source>
        <dbReference type="ARBA" id="ARBA00022833"/>
    </source>
</evidence>
<comment type="similarity">
    <text evidence="11">Belongs to the RING-type zinc finger family. ATL subfamily.</text>
</comment>
<comment type="caution">
    <text evidence="16">The sequence shown here is derived from an EMBL/GenBank/DDBJ whole genome shotgun (WGS) entry which is preliminary data.</text>
</comment>
<evidence type="ECO:0000256" key="11">
    <source>
        <dbReference type="ARBA" id="ARBA00024209"/>
    </source>
</evidence>
<dbReference type="Proteomes" id="UP001396334">
    <property type="component" value="Unassembled WGS sequence"/>
</dbReference>
<keyword evidence="12" id="KW-0863">Zinc-finger</keyword>
<dbReference type="SMART" id="SM00184">
    <property type="entry name" value="RING"/>
    <property type="match status" value="1"/>
</dbReference>
<feature type="domain" description="RING-type" evidence="15">
    <location>
        <begin position="134"/>
        <end position="176"/>
    </location>
</feature>
<dbReference type="EC" id="2.3.2.27" evidence="3"/>
<protein>
    <recommendedName>
        <fullName evidence="3">RING-type E3 ubiquitin transferase</fullName>
        <ecNumber evidence="3">2.3.2.27</ecNumber>
    </recommendedName>
</protein>
<keyword evidence="10 14" id="KW-0472">Membrane</keyword>
<evidence type="ECO:0000313" key="17">
    <source>
        <dbReference type="Proteomes" id="UP001396334"/>
    </source>
</evidence>
<evidence type="ECO:0000256" key="13">
    <source>
        <dbReference type="SAM" id="MobiDB-lite"/>
    </source>
</evidence>
<comment type="subcellular location">
    <subcellularLocation>
        <location evidence="2">Membrane</location>
        <topology evidence="2">Single-pass membrane protein</topology>
    </subcellularLocation>
</comment>
<feature type="region of interest" description="Disordered" evidence="13">
    <location>
        <begin position="257"/>
        <end position="282"/>
    </location>
</feature>
<evidence type="ECO:0000256" key="3">
    <source>
        <dbReference type="ARBA" id="ARBA00012483"/>
    </source>
</evidence>
<dbReference type="PROSITE" id="PS50089">
    <property type="entry name" value="ZF_RING_2"/>
    <property type="match status" value="1"/>
</dbReference>
<keyword evidence="5 14" id="KW-0812">Transmembrane</keyword>
<keyword evidence="7" id="KW-0833">Ubl conjugation pathway</keyword>
<dbReference type="PANTHER" id="PTHR46905:SF7">
    <property type="entry name" value="RING-H2 FINGER PROTEIN ATL78"/>
    <property type="match status" value="1"/>
</dbReference>
<dbReference type="InterPro" id="IPR013083">
    <property type="entry name" value="Znf_RING/FYVE/PHD"/>
</dbReference>
<sequence>MSISISTHVHHGLFGEFHSRKLLLSTTPFQTPTASAPPIPDTHHNSSDPYTGTNSFDANIVMVLSVLLCALICSLGLNSIVKCALRCMNIVVSESGSATSDRLANRGVKRKALKTFPTVNYSADLNLPGLDSECVICLSDFTTGDRMRLLPKCNHGFHVRCIDKWLISHSSCPKCRHCLVETCQKIVGCGQASSSETPPMHETIVTIVPVDREGLMHSYRNAITFRNPLVGHESVLEHTKPWVAKTVCSAPTVRVGLSSSGGTATSNKQRATDSAKPAVVES</sequence>
<dbReference type="Gene3D" id="3.30.40.10">
    <property type="entry name" value="Zinc/RING finger domain, C3HC4 (zinc finger)"/>
    <property type="match status" value="1"/>
</dbReference>
<evidence type="ECO:0000256" key="14">
    <source>
        <dbReference type="SAM" id="Phobius"/>
    </source>
</evidence>